<gene>
    <name evidence="2" type="ORF">Q0N40_05610</name>
</gene>
<accession>A0AAU0PZR7</accession>
<proteinExistence type="predicted"/>
<sequence length="325" mass="34906">MWPFGKKNKQPDETNESDFHTNSRDERNEFSDEGPDTTSNNGLSGAAPSDSTFDAMEGESGPFDSRREDLDRFDFSDFAKGDIDLGSLLVPIPHEAEIQVEVSQEGPRAVHVASPYGRVTPVAFAAPRSGGLWEEQLNEVEQQITNDGLESHHESGPWGIEITGVGPHGMMHMIGVNGPGWMLRLTAVGPEESHDQLVALTRGIAARTIVKRGDGPMPAGETLPVALPQDMVQELQKAMAQRAAEAQRVAEAQQTQENPQSAASSGNSADDSAGFPGGNDEASDVGQESADSESAGRRRSTGGEASARMESAMDELDREEDDDKY</sequence>
<dbReference type="EMBL" id="CP137757">
    <property type="protein sequence ID" value="WPF24057.1"/>
    <property type="molecule type" value="Genomic_DNA"/>
</dbReference>
<feature type="region of interest" description="Disordered" evidence="1">
    <location>
        <begin position="1"/>
        <end position="68"/>
    </location>
</feature>
<dbReference type="Proteomes" id="UP001174314">
    <property type="component" value="Chromosome"/>
</dbReference>
<dbReference type="AlphaFoldDB" id="A0AAU0PZR7"/>
<dbReference type="Pfam" id="PF12502">
    <property type="entry name" value="DUF3710"/>
    <property type="match status" value="1"/>
</dbReference>
<evidence type="ECO:0000313" key="2">
    <source>
        <dbReference type="EMBL" id="WPF24057.1"/>
    </source>
</evidence>
<organism evidence="2 3">
    <name type="scientific">Corynebacterium pseudokroppenstedtii</name>
    <dbReference type="NCBI Taxonomy" id="2804917"/>
    <lineage>
        <taxon>Bacteria</taxon>
        <taxon>Bacillati</taxon>
        <taxon>Actinomycetota</taxon>
        <taxon>Actinomycetes</taxon>
        <taxon>Mycobacteriales</taxon>
        <taxon>Corynebacteriaceae</taxon>
        <taxon>Corynebacterium</taxon>
    </lineage>
</organism>
<feature type="compositionally biased region" description="Low complexity" evidence="1">
    <location>
        <begin position="243"/>
        <end position="274"/>
    </location>
</feature>
<feature type="compositionally biased region" description="Acidic residues" evidence="1">
    <location>
        <begin position="312"/>
        <end position="325"/>
    </location>
</feature>
<feature type="compositionally biased region" description="Basic and acidic residues" evidence="1">
    <location>
        <begin position="9"/>
        <end position="30"/>
    </location>
</feature>
<protein>
    <submittedName>
        <fullName evidence="2">DUF3710 domain-containing protein</fullName>
    </submittedName>
</protein>
<dbReference type="KEGG" id="cpsk:Q0N40_05610"/>
<evidence type="ECO:0000313" key="3">
    <source>
        <dbReference type="Proteomes" id="UP001174314"/>
    </source>
</evidence>
<evidence type="ECO:0000256" key="1">
    <source>
        <dbReference type="SAM" id="MobiDB-lite"/>
    </source>
</evidence>
<dbReference type="RefSeq" id="WP_221923751.1">
    <property type="nucleotide sequence ID" value="NZ_CP137757.1"/>
</dbReference>
<reference evidence="2 3" key="1">
    <citation type="submission" date="2023-10" db="EMBL/GenBank/DDBJ databases">
        <title>complete genome sequence of Corynebacterium pseudokroppenstedtii P15-C1.</title>
        <authorList>
            <person name="Bruggemann H."/>
            <person name="Poehlein A."/>
        </authorList>
    </citation>
    <scope>NUCLEOTIDE SEQUENCE [LARGE SCALE GENOMIC DNA]</scope>
    <source>
        <strain evidence="2 3">P15_C1</strain>
    </source>
</reference>
<keyword evidence="3" id="KW-1185">Reference proteome</keyword>
<feature type="region of interest" description="Disordered" evidence="1">
    <location>
        <begin position="243"/>
        <end position="325"/>
    </location>
</feature>
<dbReference type="InterPro" id="IPR022183">
    <property type="entry name" value="DUF3710"/>
</dbReference>
<name>A0AAU0PZR7_9CORY</name>